<proteinExistence type="predicted"/>
<name>A0A699V2C4_TANCI</name>
<accession>A0A699V2C4</accession>
<protein>
    <submittedName>
        <fullName evidence="1">Uncharacterized protein</fullName>
    </submittedName>
</protein>
<dbReference type="EMBL" id="BKCJ011392660">
    <property type="protein sequence ID" value="GFD29207.1"/>
    <property type="molecule type" value="Genomic_DNA"/>
</dbReference>
<organism evidence="1">
    <name type="scientific">Tanacetum cinerariifolium</name>
    <name type="common">Dalmatian daisy</name>
    <name type="synonym">Chrysanthemum cinerariifolium</name>
    <dbReference type="NCBI Taxonomy" id="118510"/>
    <lineage>
        <taxon>Eukaryota</taxon>
        <taxon>Viridiplantae</taxon>
        <taxon>Streptophyta</taxon>
        <taxon>Embryophyta</taxon>
        <taxon>Tracheophyta</taxon>
        <taxon>Spermatophyta</taxon>
        <taxon>Magnoliopsida</taxon>
        <taxon>eudicotyledons</taxon>
        <taxon>Gunneridae</taxon>
        <taxon>Pentapetalae</taxon>
        <taxon>asterids</taxon>
        <taxon>campanulids</taxon>
        <taxon>Asterales</taxon>
        <taxon>Asteraceae</taxon>
        <taxon>Asteroideae</taxon>
        <taxon>Anthemideae</taxon>
        <taxon>Anthemidinae</taxon>
        <taxon>Tanacetum</taxon>
    </lineage>
</organism>
<comment type="caution">
    <text evidence="1">The sequence shown here is derived from an EMBL/GenBank/DDBJ whole genome shotgun (WGS) entry which is preliminary data.</text>
</comment>
<sequence>MYKQGRYDTHMVNSQSEGWGLVKYDMGRYGIQLMSIKKGGKELLPSTQSRTFLPQRKAYFFRSSQG</sequence>
<evidence type="ECO:0000313" key="1">
    <source>
        <dbReference type="EMBL" id="GFD29207.1"/>
    </source>
</evidence>
<reference evidence="1" key="1">
    <citation type="journal article" date="2019" name="Sci. Rep.">
        <title>Draft genome of Tanacetum cinerariifolium, the natural source of mosquito coil.</title>
        <authorList>
            <person name="Yamashiro T."/>
            <person name="Shiraishi A."/>
            <person name="Satake H."/>
            <person name="Nakayama K."/>
        </authorList>
    </citation>
    <scope>NUCLEOTIDE SEQUENCE</scope>
</reference>
<dbReference type="AlphaFoldDB" id="A0A699V2C4"/>
<gene>
    <name evidence="1" type="ORF">Tci_901176</name>
</gene>